<accession>A0A061GLM6</accession>
<keyword evidence="2" id="KW-1185">Reference proteome</keyword>
<dbReference type="InParanoid" id="A0A061GLM6"/>
<sequence length="173" mass="19683">MITVCSVRNAMLSPAYENNCLLISRESLFDFLVGGRREMGFDLYRECFLLLTEAEPVAGKATGVTKRRSGAPCGQIWPLRRQIGASPRLDLAVECQIQPWDLVGKHQIRCFPLPDLAVECQIWPNLRRNLGFGPLGGQRKWGCRYRRLEEGDSVFVWEGRICGGWLERGSRRL</sequence>
<reference evidence="1 2" key="1">
    <citation type="journal article" date="2013" name="Genome Biol.">
        <title>The genome sequence of the most widely cultivated cacao type and its use to identify candidate genes regulating pod color.</title>
        <authorList>
            <person name="Motamayor J.C."/>
            <person name="Mockaitis K."/>
            <person name="Schmutz J."/>
            <person name="Haiminen N."/>
            <person name="Iii D.L."/>
            <person name="Cornejo O."/>
            <person name="Findley S.D."/>
            <person name="Zheng P."/>
            <person name="Utro F."/>
            <person name="Royaert S."/>
            <person name="Saski C."/>
            <person name="Jenkins J."/>
            <person name="Podicheti R."/>
            <person name="Zhao M."/>
            <person name="Scheffler B.E."/>
            <person name="Stack J.C."/>
            <person name="Feltus F.A."/>
            <person name="Mustiga G.M."/>
            <person name="Amores F."/>
            <person name="Phillips W."/>
            <person name="Marelli J.P."/>
            <person name="May G.D."/>
            <person name="Shapiro H."/>
            <person name="Ma J."/>
            <person name="Bustamante C.D."/>
            <person name="Schnell R.J."/>
            <person name="Main D."/>
            <person name="Gilbert D."/>
            <person name="Parida L."/>
            <person name="Kuhn D.N."/>
        </authorList>
    </citation>
    <scope>NUCLEOTIDE SEQUENCE [LARGE SCALE GENOMIC DNA]</scope>
    <source>
        <strain evidence="2">cv. Matina 1-6</strain>
    </source>
</reference>
<name>A0A061GLM6_THECC</name>
<dbReference type="EMBL" id="CM001887">
    <property type="protein sequence ID" value="EOY30298.1"/>
    <property type="molecule type" value="Genomic_DNA"/>
</dbReference>
<dbReference type="Gramene" id="EOY30298">
    <property type="protein sequence ID" value="EOY30298"/>
    <property type="gene ID" value="TCM_037556"/>
</dbReference>
<dbReference type="AlphaFoldDB" id="A0A061GLM6"/>
<dbReference type="HOGENOM" id="CLU_1550313_0_0_1"/>
<proteinExistence type="predicted"/>
<evidence type="ECO:0000313" key="2">
    <source>
        <dbReference type="Proteomes" id="UP000026915"/>
    </source>
</evidence>
<protein>
    <submittedName>
        <fullName evidence="1">Uncharacterized protein</fullName>
    </submittedName>
</protein>
<organism evidence="1 2">
    <name type="scientific">Theobroma cacao</name>
    <name type="common">Cacao</name>
    <name type="synonym">Cocoa</name>
    <dbReference type="NCBI Taxonomy" id="3641"/>
    <lineage>
        <taxon>Eukaryota</taxon>
        <taxon>Viridiplantae</taxon>
        <taxon>Streptophyta</taxon>
        <taxon>Embryophyta</taxon>
        <taxon>Tracheophyta</taxon>
        <taxon>Spermatophyta</taxon>
        <taxon>Magnoliopsida</taxon>
        <taxon>eudicotyledons</taxon>
        <taxon>Gunneridae</taxon>
        <taxon>Pentapetalae</taxon>
        <taxon>rosids</taxon>
        <taxon>malvids</taxon>
        <taxon>Malvales</taxon>
        <taxon>Malvaceae</taxon>
        <taxon>Byttnerioideae</taxon>
        <taxon>Theobroma</taxon>
    </lineage>
</organism>
<gene>
    <name evidence="1" type="ORF">TCM_037556</name>
</gene>
<dbReference type="Proteomes" id="UP000026915">
    <property type="component" value="Chromosome 9"/>
</dbReference>
<evidence type="ECO:0000313" key="1">
    <source>
        <dbReference type="EMBL" id="EOY30298.1"/>
    </source>
</evidence>